<sequence length="129" mass="14449">MAADQDPIPREALPPRWGLAELRNDRFTYRHSRPPIELIAEATIADRSHPGLGICRCWELRYRYFLADRTITESIGRVSTQRAAVDGLLDCMHRIHDTVSAADDALEVGEVLDSVSLTDLVPNGLSRPK</sequence>
<dbReference type="OrthoDB" id="270718at2157"/>
<dbReference type="EMBL" id="CP040330">
    <property type="protein sequence ID" value="QCS44175.1"/>
    <property type="molecule type" value="Genomic_DNA"/>
</dbReference>
<dbReference type="AlphaFoldDB" id="A0A4P8WLF6"/>
<gene>
    <name evidence="1" type="ORF">FEJ81_18195</name>
</gene>
<dbReference type="RefSeq" id="WP_138246620.1">
    <property type="nucleotide sequence ID" value="NZ_CP040330.1"/>
</dbReference>
<evidence type="ECO:0000313" key="2">
    <source>
        <dbReference type="Proteomes" id="UP000302218"/>
    </source>
</evidence>
<organism evidence="1 2">
    <name type="scientific">Natrinema versiforme</name>
    <dbReference type="NCBI Taxonomy" id="88724"/>
    <lineage>
        <taxon>Archaea</taxon>
        <taxon>Methanobacteriati</taxon>
        <taxon>Methanobacteriota</taxon>
        <taxon>Stenosarchaea group</taxon>
        <taxon>Halobacteria</taxon>
        <taxon>Halobacteriales</taxon>
        <taxon>Natrialbaceae</taxon>
        <taxon>Natrinema</taxon>
    </lineage>
</organism>
<dbReference type="Proteomes" id="UP000302218">
    <property type="component" value="Chromosome"/>
</dbReference>
<dbReference type="GeneID" id="40267247"/>
<dbReference type="KEGG" id="nvr:FEJ81_18195"/>
<name>A0A4P8WLF6_9EURY</name>
<proteinExistence type="predicted"/>
<reference evidence="2" key="1">
    <citation type="submission" date="2019-05" db="EMBL/GenBank/DDBJ databases">
        <title>Genome sequence and methylation pattern of the halophilic Archaeon Natrinema versiforme BOL5-4.</title>
        <authorList>
            <person name="DasSarma P."/>
            <person name="Anton B.P."/>
            <person name="DasSarma S.L."/>
            <person name="Martinez F.L."/>
            <person name="Guzman D."/>
            <person name="Roberts R.J."/>
            <person name="DasSarma S."/>
        </authorList>
    </citation>
    <scope>NUCLEOTIDE SEQUENCE [LARGE SCALE GENOMIC DNA]</scope>
    <source>
        <strain evidence="2">BOL5-4</strain>
    </source>
</reference>
<accession>A0A4P8WLF6</accession>
<protein>
    <submittedName>
        <fullName evidence="1">Uncharacterized protein</fullName>
    </submittedName>
</protein>
<evidence type="ECO:0000313" key="1">
    <source>
        <dbReference type="EMBL" id="QCS44175.1"/>
    </source>
</evidence>